<organism evidence="1 2">
    <name type="scientific">Nyssa sinensis</name>
    <dbReference type="NCBI Taxonomy" id="561372"/>
    <lineage>
        <taxon>Eukaryota</taxon>
        <taxon>Viridiplantae</taxon>
        <taxon>Streptophyta</taxon>
        <taxon>Embryophyta</taxon>
        <taxon>Tracheophyta</taxon>
        <taxon>Spermatophyta</taxon>
        <taxon>Magnoliopsida</taxon>
        <taxon>eudicotyledons</taxon>
        <taxon>Gunneridae</taxon>
        <taxon>Pentapetalae</taxon>
        <taxon>asterids</taxon>
        <taxon>Cornales</taxon>
        <taxon>Nyssaceae</taxon>
        <taxon>Nyssa</taxon>
    </lineage>
</organism>
<name>A0A5J5BVZ0_9ASTE</name>
<accession>A0A5J5BVZ0</accession>
<keyword evidence="2" id="KW-1185">Reference proteome</keyword>
<dbReference type="EMBL" id="CM018032">
    <property type="protein sequence ID" value="KAA8546804.1"/>
    <property type="molecule type" value="Genomic_DNA"/>
</dbReference>
<protein>
    <submittedName>
        <fullName evidence="1">Uncharacterized protein</fullName>
    </submittedName>
</protein>
<reference evidence="1 2" key="1">
    <citation type="submission" date="2019-09" db="EMBL/GenBank/DDBJ databases">
        <title>A chromosome-level genome assembly of the Chinese tupelo Nyssa sinensis.</title>
        <authorList>
            <person name="Yang X."/>
            <person name="Kang M."/>
            <person name="Yang Y."/>
            <person name="Xiong H."/>
            <person name="Wang M."/>
            <person name="Zhang Z."/>
            <person name="Wang Z."/>
            <person name="Wu H."/>
            <person name="Ma T."/>
            <person name="Liu J."/>
            <person name="Xi Z."/>
        </authorList>
    </citation>
    <scope>NUCLEOTIDE SEQUENCE [LARGE SCALE GENOMIC DNA]</scope>
    <source>
        <strain evidence="1">J267</strain>
        <tissue evidence="1">Leaf</tissue>
    </source>
</reference>
<dbReference type="OrthoDB" id="1719622at2759"/>
<dbReference type="AlphaFoldDB" id="A0A5J5BVZ0"/>
<dbReference type="Proteomes" id="UP000325577">
    <property type="component" value="Linkage Group LG1"/>
</dbReference>
<proteinExistence type="predicted"/>
<sequence>MSIEALAMAGADYRESGIELEALERCGLEQPPPYLLAEQNLKIEVEKKGADMLRKVTNAECSEGVKTKVRQGVLEEEKEN</sequence>
<evidence type="ECO:0000313" key="2">
    <source>
        <dbReference type="Proteomes" id="UP000325577"/>
    </source>
</evidence>
<evidence type="ECO:0000313" key="1">
    <source>
        <dbReference type="EMBL" id="KAA8546804.1"/>
    </source>
</evidence>
<gene>
    <name evidence="1" type="ORF">F0562_003272</name>
</gene>